<dbReference type="GO" id="GO:0005886">
    <property type="term" value="C:plasma membrane"/>
    <property type="evidence" value="ECO:0007669"/>
    <property type="project" value="UniProtKB-SubCell"/>
</dbReference>
<keyword evidence="8" id="KW-1185">Reference proteome</keyword>
<feature type="transmembrane region" description="Helical" evidence="6">
    <location>
        <begin position="92"/>
        <end position="115"/>
    </location>
</feature>
<feature type="transmembrane region" description="Helical" evidence="6">
    <location>
        <begin position="42"/>
        <end position="61"/>
    </location>
</feature>
<dbReference type="InterPro" id="IPR051598">
    <property type="entry name" value="TSUP/Inactive_protease-like"/>
</dbReference>
<feature type="transmembrane region" description="Helical" evidence="6">
    <location>
        <begin position="135"/>
        <end position="160"/>
    </location>
</feature>
<evidence type="ECO:0000256" key="2">
    <source>
        <dbReference type="ARBA" id="ARBA00009142"/>
    </source>
</evidence>
<accession>A0A6L3VWG6</accession>
<keyword evidence="3 6" id="KW-0812">Transmembrane</keyword>
<keyword evidence="4 6" id="KW-1133">Transmembrane helix</keyword>
<feature type="transmembrane region" description="Helical" evidence="6">
    <location>
        <begin position="260"/>
        <end position="280"/>
    </location>
</feature>
<proteinExistence type="inferred from homology"/>
<name>A0A6L3VWG6_9ACTN</name>
<evidence type="ECO:0000313" key="7">
    <source>
        <dbReference type="EMBL" id="KAB2384493.1"/>
    </source>
</evidence>
<dbReference type="Pfam" id="PF01925">
    <property type="entry name" value="TauE"/>
    <property type="match status" value="1"/>
</dbReference>
<dbReference type="RefSeq" id="WP_151539919.1">
    <property type="nucleotide sequence ID" value="NZ_WBMR01000022.1"/>
</dbReference>
<comment type="caution">
    <text evidence="7">The sequence shown here is derived from an EMBL/GenBank/DDBJ whole genome shotgun (WGS) entry which is preliminary data.</text>
</comment>
<protein>
    <recommendedName>
        <fullName evidence="6">Probable membrane transporter protein</fullName>
    </recommendedName>
</protein>
<evidence type="ECO:0000256" key="1">
    <source>
        <dbReference type="ARBA" id="ARBA00004141"/>
    </source>
</evidence>
<evidence type="ECO:0000256" key="6">
    <source>
        <dbReference type="RuleBase" id="RU363041"/>
    </source>
</evidence>
<keyword evidence="5 6" id="KW-0472">Membrane</keyword>
<dbReference type="Proteomes" id="UP000483004">
    <property type="component" value="Unassembled WGS sequence"/>
</dbReference>
<comment type="subcellular location">
    <subcellularLocation>
        <location evidence="6">Cell membrane</location>
        <topology evidence="6">Multi-pass membrane protein</topology>
    </subcellularLocation>
    <subcellularLocation>
        <location evidence="1">Membrane</location>
        <topology evidence="1">Multi-pass membrane protein</topology>
    </subcellularLocation>
</comment>
<dbReference type="PANTHER" id="PTHR43701:SF2">
    <property type="entry name" value="MEMBRANE TRANSPORTER PROTEIN YJNA-RELATED"/>
    <property type="match status" value="1"/>
</dbReference>
<feature type="transmembrane region" description="Helical" evidence="6">
    <location>
        <begin position="166"/>
        <end position="189"/>
    </location>
</feature>
<comment type="similarity">
    <text evidence="2 6">Belongs to the 4-toluene sulfonate uptake permease (TSUP) (TC 2.A.102) family.</text>
</comment>
<dbReference type="PANTHER" id="PTHR43701">
    <property type="entry name" value="MEMBRANE TRANSPORTER PROTEIN MJ0441-RELATED"/>
    <property type="match status" value="1"/>
</dbReference>
<evidence type="ECO:0000313" key="8">
    <source>
        <dbReference type="Proteomes" id="UP000483004"/>
    </source>
</evidence>
<feature type="transmembrane region" description="Helical" evidence="6">
    <location>
        <begin position="230"/>
        <end position="248"/>
    </location>
</feature>
<sequence length="293" mass="29271">MILALTLAAAVAVGVTLGLLGGGGSILTVPILVYLAGAAPEPAIAMSLFVVGVTSAVSVLPHARAGRVRWRTGLLFGAAGMAGAYLGGRLAAYLPAGLLLAGFGVMMALTAFAMLCQGSRAPDRAPRPRPAARTLLNGAAVGLVTGLIGAGGGFLIVPALVLLGGLALPAAVGTSLLVIAANSFAGLAGHLQNVQLDWRLTLAVTGAAVAGSLAGSRLTGRVEPDRLRRVFGWFVVAMAVFVLTEQIPDGPRHALLGTPPGWGAFAGTLLALAAGAALLCRTLRPGAPRHASH</sequence>
<reference evidence="7 8" key="1">
    <citation type="submission" date="2019-09" db="EMBL/GenBank/DDBJ databases">
        <title>Actinomadura physcomitrii sp. nov., a novel actinomycete isolated from moss [Physcomitrium sphaericum (Ludw) Fuernr].</title>
        <authorList>
            <person name="Liu C."/>
            <person name="Zhuang X."/>
        </authorList>
    </citation>
    <scope>NUCLEOTIDE SEQUENCE [LARGE SCALE GENOMIC DNA]</scope>
    <source>
        <strain evidence="7 8">CYP1-1B</strain>
    </source>
</reference>
<evidence type="ECO:0000256" key="4">
    <source>
        <dbReference type="ARBA" id="ARBA00022989"/>
    </source>
</evidence>
<feature type="transmembrane region" description="Helical" evidence="6">
    <location>
        <begin position="68"/>
        <end position="86"/>
    </location>
</feature>
<dbReference type="OrthoDB" id="528320at2"/>
<evidence type="ECO:0000256" key="5">
    <source>
        <dbReference type="ARBA" id="ARBA00023136"/>
    </source>
</evidence>
<gene>
    <name evidence="7" type="ORF">F9B16_11010</name>
</gene>
<evidence type="ECO:0000256" key="3">
    <source>
        <dbReference type="ARBA" id="ARBA00022692"/>
    </source>
</evidence>
<dbReference type="InterPro" id="IPR002781">
    <property type="entry name" value="TM_pro_TauE-like"/>
</dbReference>
<keyword evidence="6" id="KW-1003">Cell membrane</keyword>
<organism evidence="7 8">
    <name type="scientific">Actinomadura montaniterrae</name>
    <dbReference type="NCBI Taxonomy" id="1803903"/>
    <lineage>
        <taxon>Bacteria</taxon>
        <taxon>Bacillati</taxon>
        <taxon>Actinomycetota</taxon>
        <taxon>Actinomycetes</taxon>
        <taxon>Streptosporangiales</taxon>
        <taxon>Thermomonosporaceae</taxon>
        <taxon>Actinomadura</taxon>
    </lineage>
</organism>
<dbReference type="EMBL" id="WBMR01000022">
    <property type="protein sequence ID" value="KAB2384493.1"/>
    <property type="molecule type" value="Genomic_DNA"/>
</dbReference>
<dbReference type="AlphaFoldDB" id="A0A6L3VWG6"/>